<dbReference type="EMBL" id="NRRL01000034">
    <property type="protein sequence ID" value="MBK1668970.1"/>
    <property type="molecule type" value="Genomic_DNA"/>
</dbReference>
<evidence type="ECO:0000313" key="2">
    <source>
        <dbReference type="Proteomes" id="UP001296873"/>
    </source>
</evidence>
<sequence length="99" mass="11495">MAALFAASVVLNVWLLHRIRCLDARQKDLMQRIRERTDRRDLATVAVAAVMLTREGQQVGRRDIEEHVEGLLQHWTRIEEMADEISRKLDETVSTGSRR</sequence>
<dbReference type="Proteomes" id="UP001296873">
    <property type="component" value="Unassembled WGS sequence"/>
</dbReference>
<name>A0ABS1DES3_9PROT</name>
<evidence type="ECO:0000313" key="1">
    <source>
        <dbReference type="EMBL" id="MBK1668970.1"/>
    </source>
</evidence>
<reference evidence="1 2" key="1">
    <citation type="journal article" date="2020" name="Microorganisms">
        <title>Osmotic Adaptation and Compatible Solute Biosynthesis of Phototrophic Bacteria as Revealed from Genome Analyses.</title>
        <authorList>
            <person name="Imhoff J.F."/>
            <person name="Rahn T."/>
            <person name="Kunzel S."/>
            <person name="Keller A."/>
            <person name="Neulinger S.C."/>
        </authorList>
    </citation>
    <scope>NUCLEOTIDE SEQUENCE [LARGE SCALE GENOMIC DNA]</scope>
    <source>
        <strain evidence="1 2">DSM 9895</strain>
    </source>
</reference>
<keyword evidence="2" id="KW-1185">Reference proteome</keyword>
<accession>A0ABS1DES3</accession>
<comment type="caution">
    <text evidence="1">The sequence shown here is derived from an EMBL/GenBank/DDBJ whole genome shotgun (WGS) entry which is preliminary data.</text>
</comment>
<proteinExistence type="predicted"/>
<protein>
    <recommendedName>
        <fullName evidence="3">Histidine kinase</fullName>
    </recommendedName>
</protein>
<organism evidence="1 2">
    <name type="scientific">Rhodovibrio sodomensis</name>
    <dbReference type="NCBI Taxonomy" id="1088"/>
    <lineage>
        <taxon>Bacteria</taxon>
        <taxon>Pseudomonadati</taxon>
        <taxon>Pseudomonadota</taxon>
        <taxon>Alphaproteobacteria</taxon>
        <taxon>Rhodospirillales</taxon>
        <taxon>Rhodovibrionaceae</taxon>
        <taxon>Rhodovibrio</taxon>
    </lineage>
</organism>
<evidence type="ECO:0008006" key="3">
    <source>
        <dbReference type="Google" id="ProtNLM"/>
    </source>
</evidence>
<gene>
    <name evidence="1" type="ORF">CKO28_13105</name>
</gene>